<evidence type="ECO:0000256" key="1">
    <source>
        <dbReference type="SAM" id="MobiDB-lite"/>
    </source>
</evidence>
<keyword evidence="3" id="KW-1185">Reference proteome</keyword>
<comment type="caution">
    <text evidence="2">The sequence shown here is derived from an EMBL/GenBank/DDBJ whole genome shotgun (WGS) entry which is preliminary data.</text>
</comment>
<evidence type="ECO:0000313" key="2">
    <source>
        <dbReference type="EMBL" id="GBM79906.1"/>
    </source>
</evidence>
<dbReference type="EMBL" id="BGPR01002848">
    <property type="protein sequence ID" value="GBM79906.1"/>
    <property type="molecule type" value="Genomic_DNA"/>
</dbReference>
<feature type="compositionally biased region" description="Polar residues" evidence="1">
    <location>
        <begin position="193"/>
        <end position="230"/>
    </location>
</feature>
<name>A0A4Y2ISJ8_ARAVE</name>
<organism evidence="2 3">
    <name type="scientific">Araneus ventricosus</name>
    <name type="common">Orbweaver spider</name>
    <name type="synonym">Epeira ventricosa</name>
    <dbReference type="NCBI Taxonomy" id="182803"/>
    <lineage>
        <taxon>Eukaryota</taxon>
        <taxon>Metazoa</taxon>
        <taxon>Ecdysozoa</taxon>
        <taxon>Arthropoda</taxon>
        <taxon>Chelicerata</taxon>
        <taxon>Arachnida</taxon>
        <taxon>Araneae</taxon>
        <taxon>Araneomorphae</taxon>
        <taxon>Entelegynae</taxon>
        <taxon>Araneoidea</taxon>
        <taxon>Araneidae</taxon>
        <taxon>Araneus</taxon>
    </lineage>
</organism>
<dbReference type="AlphaFoldDB" id="A0A4Y2ISJ8"/>
<gene>
    <name evidence="2" type="ORF">AVEN_173890_1</name>
</gene>
<feature type="region of interest" description="Disordered" evidence="1">
    <location>
        <begin position="193"/>
        <end position="267"/>
    </location>
</feature>
<sequence>MVCSDRKQCRTPTRHGINEVIIEGLGNSTHSCRRELYNCGIVSLDDKRSAALLPRMSQTCSIGLMSGEYACQSIRRIPSSKKKLPTCRARCGLALSSMRMDSFPIAAAFQKPGEKETILPHPPSRQLLTKQTPLPPHNDNTSFIKLLESLRIIVNSQTVPKKFSSIPKPHLPVSLQQDANSILDQLETKAKHLQSNNKQTNPPLKSRSIGHQTETALSTSSNSPASQQITPAPPSLQRKFPNPSTTYAEFTKKHQASKKPHPCFYTQ</sequence>
<reference evidence="2 3" key="1">
    <citation type="journal article" date="2019" name="Sci. Rep.">
        <title>Orb-weaving spider Araneus ventricosus genome elucidates the spidroin gene catalogue.</title>
        <authorList>
            <person name="Kono N."/>
            <person name="Nakamura H."/>
            <person name="Ohtoshi R."/>
            <person name="Moran D.A.P."/>
            <person name="Shinohara A."/>
            <person name="Yoshida Y."/>
            <person name="Fujiwara M."/>
            <person name="Mori M."/>
            <person name="Tomita M."/>
            <person name="Arakawa K."/>
        </authorList>
    </citation>
    <scope>NUCLEOTIDE SEQUENCE [LARGE SCALE GENOMIC DNA]</scope>
</reference>
<dbReference type="Proteomes" id="UP000499080">
    <property type="component" value="Unassembled WGS sequence"/>
</dbReference>
<accession>A0A4Y2ISJ8</accession>
<evidence type="ECO:0000313" key="3">
    <source>
        <dbReference type="Proteomes" id="UP000499080"/>
    </source>
</evidence>
<proteinExistence type="predicted"/>
<protein>
    <submittedName>
        <fullName evidence="2">Uncharacterized protein</fullName>
    </submittedName>
</protein>